<proteinExistence type="predicted"/>
<dbReference type="EMBL" id="CABFNS010000734">
    <property type="protein sequence ID" value="VUC25394.1"/>
    <property type="molecule type" value="Genomic_DNA"/>
</dbReference>
<sequence length="161" mass="17899">MSPVLQNGCPNPTAIEVLIIVGQDGHFTLIEHSRDDTYEKSNINGQAIRRINIEYSHKDGHLRVPSSGKKWRSSIHVMASNEIVSNASVAIVHGHAEKSTVVTVPKSIPADTEIEVTLGVEPSLQVLDYTELIRVMLIDFQITLDSKDHIWKIVSSHEPIF</sequence>
<name>A0ABY6U2V2_BIOOC</name>
<evidence type="ECO:0000313" key="2">
    <source>
        <dbReference type="Proteomes" id="UP000766486"/>
    </source>
</evidence>
<gene>
    <name evidence="1" type="ORF">CLO192961_LOCUS168395</name>
</gene>
<keyword evidence="2" id="KW-1185">Reference proteome</keyword>
<evidence type="ECO:0000313" key="1">
    <source>
        <dbReference type="EMBL" id="VUC25394.1"/>
    </source>
</evidence>
<dbReference type="Proteomes" id="UP000766486">
    <property type="component" value="Unassembled WGS sequence"/>
</dbReference>
<accession>A0ABY6U2V2</accession>
<comment type="caution">
    <text evidence="1">The sequence shown here is derived from an EMBL/GenBank/DDBJ whole genome shotgun (WGS) entry which is preliminary data.</text>
</comment>
<reference evidence="1 2" key="1">
    <citation type="submission" date="2019-06" db="EMBL/GenBank/DDBJ databases">
        <authorList>
            <person name="Broberg M."/>
        </authorList>
    </citation>
    <scope>NUCLEOTIDE SEQUENCE [LARGE SCALE GENOMIC DNA]</scope>
</reference>
<organism evidence="1 2">
    <name type="scientific">Bionectria ochroleuca</name>
    <name type="common">Gliocladium roseum</name>
    <dbReference type="NCBI Taxonomy" id="29856"/>
    <lineage>
        <taxon>Eukaryota</taxon>
        <taxon>Fungi</taxon>
        <taxon>Dikarya</taxon>
        <taxon>Ascomycota</taxon>
        <taxon>Pezizomycotina</taxon>
        <taxon>Sordariomycetes</taxon>
        <taxon>Hypocreomycetidae</taxon>
        <taxon>Hypocreales</taxon>
        <taxon>Bionectriaceae</taxon>
        <taxon>Clonostachys</taxon>
    </lineage>
</organism>
<protein>
    <submittedName>
        <fullName evidence="1">Uncharacterized protein</fullName>
    </submittedName>
</protein>